<keyword evidence="10" id="KW-1185">Reference proteome</keyword>
<dbReference type="AlphaFoldDB" id="A0A4R2KYK5"/>
<keyword evidence="5" id="KW-0812">Transmembrane</keyword>
<evidence type="ECO:0000256" key="8">
    <source>
        <dbReference type="SAM" id="Coils"/>
    </source>
</evidence>
<feature type="coiled-coil region" evidence="8">
    <location>
        <begin position="235"/>
        <end position="264"/>
    </location>
</feature>
<dbReference type="SUPFAM" id="SSF56954">
    <property type="entry name" value="Outer membrane efflux proteins (OEP)"/>
    <property type="match status" value="1"/>
</dbReference>
<sequence length="487" mass="52581">MLCARLRALRVCQAESAAGPFGRSSDAVLRSAFVGLALVCAGVAQGSEPGTRSLDFRAALQRLVSVNETLQASRAAVDQSRAERAEADARGLPTIELKSRYSHLNAPLEADVGGVVDAISVGFQQLGVDVPGGILPREYRIQDRNFVNLSLRALQPVYLGGRIEAGRDAARHGLAASEAAVDRQSAELEVSLVDRFFGQALASESLEVRKRSAESLRRHEFNARRLEAEGQIARVERLRASVALAEAENELLVAQEQLALSRAALAALLASDRPVTTATPIPAPPPSVERDVWKAAAEDANPALREAAQRLEQARAGVRAARGESLPVVSLFGSRELYTEDLTLVDPEWVVGVQASWTLFDGGQRRARTTRAEARVSEVDRRLQAGRRDVALLVDQQIDRLNGALARHRTLSATAELTDESLRAQQRAFEEGFATSMDVIEAELARSRVALGELAARRDAWVAAAALYTAAGRGEQLVDLIEQLADD</sequence>
<dbReference type="GO" id="GO:0015288">
    <property type="term" value="F:porin activity"/>
    <property type="evidence" value="ECO:0007669"/>
    <property type="project" value="TreeGrafter"/>
</dbReference>
<accession>A0A4R2KYK5</accession>
<gene>
    <name evidence="9" type="ORF">EV688_10135</name>
</gene>
<dbReference type="PANTHER" id="PTHR30026:SF5">
    <property type="entry name" value="ABC-TYPE EFFLUX SYSTEM SECRETIN COMPONENT"/>
    <property type="match status" value="1"/>
</dbReference>
<proteinExistence type="inferred from homology"/>
<comment type="similarity">
    <text evidence="2">Belongs to the outer membrane factor (OMF) (TC 1.B.17) family.</text>
</comment>
<name>A0A4R2KYK5_9GAMM</name>
<dbReference type="Pfam" id="PF02321">
    <property type="entry name" value="OEP"/>
    <property type="match status" value="2"/>
</dbReference>
<evidence type="ECO:0000256" key="7">
    <source>
        <dbReference type="ARBA" id="ARBA00023237"/>
    </source>
</evidence>
<dbReference type="GO" id="GO:0009279">
    <property type="term" value="C:cell outer membrane"/>
    <property type="evidence" value="ECO:0007669"/>
    <property type="project" value="UniProtKB-SubCell"/>
</dbReference>
<evidence type="ECO:0000256" key="3">
    <source>
        <dbReference type="ARBA" id="ARBA00022448"/>
    </source>
</evidence>
<evidence type="ECO:0000313" key="10">
    <source>
        <dbReference type="Proteomes" id="UP000294980"/>
    </source>
</evidence>
<evidence type="ECO:0000313" key="9">
    <source>
        <dbReference type="EMBL" id="TCO78222.1"/>
    </source>
</evidence>
<dbReference type="Proteomes" id="UP000294980">
    <property type="component" value="Unassembled WGS sequence"/>
</dbReference>
<keyword evidence="6" id="KW-0472">Membrane</keyword>
<keyword evidence="3" id="KW-0813">Transport</keyword>
<evidence type="ECO:0000256" key="2">
    <source>
        <dbReference type="ARBA" id="ARBA00007613"/>
    </source>
</evidence>
<keyword evidence="8" id="KW-0175">Coiled coil</keyword>
<dbReference type="Gene3D" id="1.20.1600.10">
    <property type="entry name" value="Outer membrane efflux proteins (OEP)"/>
    <property type="match status" value="1"/>
</dbReference>
<comment type="subcellular location">
    <subcellularLocation>
        <location evidence="1">Cell outer membrane</location>
    </subcellularLocation>
</comment>
<dbReference type="PANTHER" id="PTHR30026">
    <property type="entry name" value="OUTER MEMBRANE PROTEIN TOLC"/>
    <property type="match status" value="1"/>
</dbReference>
<organism evidence="9 10">
    <name type="scientific">Chromatocurvus halotolerans</name>
    <dbReference type="NCBI Taxonomy" id="1132028"/>
    <lineage>
        <taxon>Bacteria</taxon>
        <taxon>Pseudomonadati</taxon>
        <taxon>Pseudomonadota</taxon>
        <taxon>Gammaproteobacteria</taxon>
        <taxon>Cellvibrionales</taxon>
        <taxon>Halieaceae</taxon>
        <taxon>Chromatocurvus</taxon>
    </lineage>
</organism>
<dbReference type="GO" id="GO:1990281">
    <property type="term" value="C:efflux pump complex"/>
    <property type="evidence" value="ECO:0007669"/>
    <property type="project" value="TreeGrafter"/>
</dbReference>
<feature type="coiled-coil region" evidence="8">
    <location>
        <begin position="294"/>
        <end position="324"/>
    </location>
</feature>
<evidence type="ECO:0000256" key="6">
    <source>
        <dbReference type="ARBA" id="ARBA00023136"/>
    </source>
</evidence>
<dbReference type="OrthoDB" id="5780445at2"/>
<protein>
    <submittedName>
        <fullName evidence="9">Outer membrane protein TolC</fullName>
    </submittedName>
</protein>
<evidence type="ECO:0000256" key="5">
    <source>
        <dbReference type="ARBA" id="ARBA00022692"/>
    </source>
</evidence>
<evidence type="ECO:0000256" key="1">
    <source>
        <dbReference type="ARBA" id="ARBA00004442"/>
    </source>
</evidence>
<comment type="caution">
    <text evidence="9">The sequence shown here is derived from an EMBL/GenBank/DDBJ whole genome shotgun (WGS) entry which is preliminary data.</text>
</comment>
<dbReference type="EMBL" id="SLWX01000001">
    <property type="protein sequence ID" value="TCO78222.1"/>
    <property type="molecule type" value="Genomic_DNA"/>
</dbReference>
<dbReference type="InterPro" id="IPR051906">
    <property type="entry name" value="TolC-like"/>
</dbReference>
<dbReference type="GO" id="GO:0015562">
    <property type="term" value="F:efflux transmembrane transporter activity"/>
    <property type="evidence" value="ECO:0007669"/>
    <property type="project" value="InterPro"/>
</dbReference>
<reference evidence="9 10" key="1">
    <citation type="submission" date="2019-03" db="EMBL/GenBank/DDBJ databases">
        <title>Genomic Encyclopedia of Type Strains, Phase IV (KMG-IV): sequencing the most valuable type-strain genomes for metagenomic binning, comparative biology and taxonomic classification.</title>
        <authorList>
            <person name="Goeker M."/>
        </authorList>
    </citation>
    <scope>NUCLEOTIDE SEQUENCE [LARGE SCALE GENOMIC DNA]</scope>
    <source>
        <strain evidence="9 10">DSM 23344</strain>
    </source>
</reference>
<keyword evidence="4" id="KW-1134">Transmembrane beta strand</keyword>
<dbReference type="InterPro" id="IPR003423">
    <property type="entry name" value="OMP_efflux"/>
</dbReference>
<keyword evidence="7" id="KW-0998">Cell outer membrane</keyword>
<evidence type="ECO:0000256" key="4">
    <source>
        <dbReference type="ARBA" id="ARBA00022452"/>
    </source>
</evidence>